<comment type="caution">
    <text evidence="2">The sequence shown here is derived from an EMBL/GenBank/DDBJ whole genome shotgun (WGS) entry which is preliminary data.</text>
</comment>
<evidence type="ECO:0000313" key="3">
    <source>
        <dbReference type="Proteomes" id="UP001476798"/>
    </source>
</evidence>
<sequence length="98" mass="11444">GGRHPLLVPYDTLTAKEKSKDREKAQEILKFLQINGYIVSRGKKSPELDTPAIEKRFAYTFLQKLITYVDQAQPHMMEFGKCLLLPAYYVFYYTHITK</sequence>
<dbReference type="InterPro" id="IPR003032">
    <property type="entry name" value="Ryanodine_rcpt"/>
</dbReference>
<dbReference type="EMBL" id="JAHRIO010093783">
    <property type="protein sequence ID" value="MEQ2189709.1"/>
    <property type="molecule type" value="Genomic_DNA"/>
</dbReference>
<dbReference type="Gene3D" id="1.10.490.160">
    <property type="match status" value="1"/>
</dbReference>
<dbReference type="Proteomes" id="UP001476798">
    <property type="component" value="Unassembled WGS sequence"/>
</dbReference>
<gene>
    <name evidence="2" type="primary">RYR2_8</name>
    <name evidence="2" type="ORF">GOODEAATRI_028116</name>
</gene>
<evidence type="ECO:0000313" key="2">
    <source>
        <dbReference type="EMBL" id="MEQ2189709.1"/>
    </source>
</evidence>
<reference evidence="2 3" key="1">
    <citation type="submission" date="2021-06" db="EMBL/GenBank/DDBJ databases">
        <authorList>
            <person name="Palmer J.M."/>
        </authorList>
    </citation>
    <scope>NUCLEOTIDE SEQUENCE [LARGE SCALE GENOMIC DNA]</scope>
    <source>
        <strain evidence="2 3">GA_2019</strain>
        <tissue evidence="2">Muscle</tissue>
    </source>
</reference>
<dbReference type="InterPro" id="IPR015925">
    <property type="entry name" value="Ryanodine_IP3_receptor"/>
</dbReference>
<dbReference type="Pfam" id="PF02026">
    <property type="entry name" value="RyR"/>
    <property type="match status" value="1"/>
</dbReference>
<name>A0ABV0Q1Q2_9TELE</name>
<dbReference type="PANTHER" id="PTHR46399">
    <property type="entry name" value="B30.2/SPRY DOMAIN-CONTAINING PROTEIN"/>
    <property type="match status" value="1"/>
</dbReference>
<protein>
    <submittedName>
        <fullName evidence="2">Ryanodine receptor 2</fullName>
    </submittedName>
</protein>
<keyword evidence="2" id="KW-0675">Receptor</keyword>
<feature type="non-terminal residue" evidence="2">
    <location>
        <position position="1"/>
    </location>
</feature>
<evidence type="ECO:0000259" key="1">
    <source>
        <dbReference type="Pfam" id="PF02026"/>
    </source>
</evidence>
<accession>A0ABV0Q1Q2</accession>
<dbReference type="PANTHER" id="PTHR46399:SF7">
    <property type="entry name" value="RYANODINE RECEPTOR 2"/>
    <property type="match status" value="1"/>
</dbReference>
<organism evidence="2 3">
    <name type="scientific">Goodea atripinnis</name>
    <dbReference type="NCBI Taxonomy" id="208336"/>
    <lineage>
        <taxon>Eukaryota</taxon>
        <taxon>Metazoa</taxon>
        <taxon>Chordata</taxon>
        <taxon>Craniata</taxon>
        <taxon>Vertebrata</taxon>
        <taxon>Euteleostomi</taxon>
        <taxon>Actinopterygii</taxon>
        <taxon>Neopterygii</taxon>
        <taxon>Teleostei</taxon>
        <taxon>Neoteleostei</taxon>
        <taxon>Acanthomorphata</taxon>
        <taxon>Ovalentaria</taxon>
        <taxon>Atherinomorphae</taxon>
        <taxon>Cyprinodontiformes</taxon>
        <taxon>Goodeidae</taxon>
        <taxon>Goodea</taxon>
    </lineage>
</organism>
<feature type="domain" description="Ryanodine receptor Ryr" evidence="1">
    <location>
        <begin position="3"/>
        <end position="40"/>
    </location>
</feature>
<keyword evidence="3" id="KW-1185">Reference proteome</keyword>
<proteinExistence type="predicted"/>